<sequence length="59" mass="6242">MNKSNEIGGGPTGTEWRRRVPPDLLKGKNGSGLPARLIPKGSLWDISAGVLSNAPYSSH</sequence>
<organism evidence="2 3">
    <name type="scientific">bacterium (Candidatus Ratteibacteria) CG_4_9_14_3_um_filter_41_21</name>
    <dbReference type="NCBI Taxonomy" id="2014289"/>
    <lineage>
        <taxon>Bacteria</taxon>
        <taxon>Candidatus Ratteibacteria</taxon>
    </lineage>
</organism>
<feature type="region of interest" description="Disordered" evidence="1">
    <location>
        <begin position="1"/>
        <end position="32"/>
    </location>
</feature>
<dbReference type="AlphaFoldDB" id="A0A2M7YHS8"/>
<protein>
    <submittedName>
        <fullName evidence="2">Uncharacterized protein</fullName>
    </submittedName>
</protein>
<reference evidence="3" key="1">
    <citation type="submission" date="2017-09" db="EMBL/GenBank/DDBJ databases">
        <title>Depth-based differentiation of microbial function through sediment-hosted aquifers and enrichment of novel symbionts in the deep terrestrial subsurface.</title>
        <authorList>
            <person name="Probst A.J."/>
            <person name="Ladd B."/>
            <person name="Jarett J.K."/>
            <person name="Geller-Mcgrath D.E."/>
            <person name="Sieber C.M.K."/>
            <person name="Emerson J.B."/>
            <person name="Anantharaman K."/>
            <person name="Thomas B.C."/>
            <person name="Malmstrom R."/>
            <person name="Stieglmeier M."/>
            <person name="Klingl A."/>
            <person name="Woyke T."/>
            <person name="Ryan C.M."/>
            <person name="Banfield J.F."/>
        </authorList>
    </citation>
    <scope>NUCLEOTIDE SEQUENCE [LARGE SCALE GENOMIC DNA]</scope>
</reference>
<accession>A0A2M7YHS8</accession>
<gene>
    <name evidence="2" type="ORF">CO162_00595</name>
</gene>
<evidence type="ECO:0000313" key="3">
    <source>
        <dbReference type="Proteomes" id="UP000229213"/>
    </source>
</evidence>
<proteinExistence type="predicted"/>
<dbReference type="EMBL" id="PFWI01000020">
    <property type="protein sequence ID" value="PJA62529.1"/>
    <property type="molecule type" value="Genomic_DNA"/>
</dbReference>
<comment type="caution">
    <text evidence="2">The sequence shown here is derived from an EMBL/GenBank/DDBJ whole genome shotgun (WGS) entry which is preliminary data.</text>
</comment>
<evidence type="ECO:0000313" key="2">
    <source>
        <dbReference type="EMBL" id="PJA62529.1"/>
    </source>
</evidence>
<name>A0A2M7YHS8_9BACT</name>
<dbReference type="Proteomes" id="UP000229213">
    <property type="component" value="Unassembled WGS sequence"/>
</dbReference>
<evidence type="ECO:0000256" key="1">
    <source>
        <dbReference type="SAM" id="MobiDB-lite"/>
    </source>
</evidence>